<dbReference type="PRINTS" id="PR00364">
    <property type="entry name" value="DISEASERSIST"/>
</dbReference>
<evidence type="ECO:0000313" key="8">
    <source>
        <dbReference type="Proteomes" id="UP001367508"/>
    </source>
</evidence>
<dbReference type="Pfam" id="PF23598">
    <property type="entry name" value="LRR_14"/>
    <property type="match status" value="1"/>
</dbReference>
<proteinExistence type="inferred from homology"/>
<organism evidence="7 8">
    <name type="scientific">Canavalia gladiata</name>
    <name type="common">Sword bean</name>
    <name type="synonym">Dolichos gladiatus</name>
    <dbReference type="NCBI Taxonomy" id="3824"/>
    <lineage>
        <taxon>Eukaryota</taxon>
        <taxon>Viridiplantae</taxon>
        <taxon>Streptophyta</taxon>
        <taxon>Embryophyta</taxon>
        <taxon>Tracheophyta</taxon>
        <taxon>Spermatophyta</taxon>
        <taxon>Magnoliopsida</taxon>
        <taxon>eudicotyledons</taxon>
        <taxon>Gunneridae</taxon>
        <taxon>Pentapetalae</taxon>
        <taxon>rosids</taxon>
        <taxon>fabids</taxon>
        <taxon>Fabales</taxon>
        <taxon>Fabaceae</taxon>
        <taxon>Papilionoideae</taxon>
        <taxon>50 kb inversion clade</taxon>
        <taxon>NPAAA clade</taxon>
        <taxon>indigoferoid/millettioid clade</taxon>
        <taxon>Phaseoleae</taxon>
        <taxon>Canavalia</taxon>
    </lineage>
</organism>
<dbReference type="SUPFAM" id="SSF52047">
    <property type="entry name" value="RNI-like"/>
    <property type="match status" value="1"/>
</dbReference>
<dbReference type="Proteomes" id="UP001367508">
    <property type="component" value="Unassembled WGS sequence"/>
</dbReference>
<comment type="caution">
    <text evidence="7">The sequence shown here is derived from an EMBL/GenBank/DDBJ whole genome shotgun (WGS) entry which is preliminary data.</text>
</comment>
<dbReference type="InterPro" id="IPR027417">
    <property type="entry name" value="P-loop_NTPase"/>
</dbReference>
<dbReference type="InterPro" id="IPR032675">
    <property type="entry name" value="LRR_dom_sf"/>
</dbReference>
<accession>A0AAN9LBD2</accession>
<feature type="domain" description="NB-ARC" evidence="4">
    <location>
        <begin position="152"/>
        <end position="286"/>
    </location>
</feature>
<dbReference type="InterPro" id="IPR036388">
    <property type="entry name" value="WH-like_DNA-bd_sf"/>
</dbReference>
<comment type="similarity">
    <text evidence="1">Belongs to the disease resistance NB-LRR family.</text>
</comment>
<gene>
    <name evidence="7" type="ORF">VNO77_25337</name>
</gene>
<dbReference type="EMBL" id="JAYMYQ010000005">
    <property type="protein sequence ID" value="KAK7331123.1"/>
    <property type="molecule type" value="Genomic_DNA"/>
</dbReference>
<evidence type="ECO:0000256" key="1">
    <source>
        <dbReference type="ARBA" id="ARBA00008894"/>
    </source>
</evidence>
<dbReference type="InterPro" id="IPR042197">
    <property type="entry name" value="Apaf_helical"/>
</dbReference>
<dbReference type="Gene3D" id="1.10.10.10">
    <property type="entry name" value="Winged helix-like DNA-binding domain superfamily/Winged helix DNA-binding domain"/>
    <property type="match status" value="1"/>
</dbReference>
<feature type="domain" description="RPW8" evidence="5">
    <location>
        <begin position="3"/>
        <end position="124"/>
    </location>
</feature>
<name>A0AAN9LBD2_CANGL</name>
<feature type="domain" description="Disease resistance R13L4/SHOC-2-like LRR" evidence="6">
    <location>
        <begin position="686"/>
        <end position="770"/>
    </location>
</feature>
<keyword evidence="3" id="KW-0611">Plant defense</keyword>
<evidence type="ECO:0000259" key="6">
    <source>
        <dbReference type="Pfam" id="PF23598"/>
    </source>
</evidence>
<protein>
    <submittedName>
        <fullName evidence="7">Uncharacterized protein</fullName>
    </submittedName>
</protein>
<dbReference type="Pfam" id="PF05659">
    <property type="entry name" value="RPW8"/>
    <property type="match status" value="1"/>
</dbReference>
<evidence type="ECO:0000313" key="7">
    <source>
        <dbReference type="EMBL" id="KAK7331123.1"/>
    </source>
</evidence>
<dbReference type="Gene3D" id="3.40.50.300">
    <property type="entry name" value="P-loop containing nucleotide triphosphate hydrolases"/>
    <property type="match status" value="1"/>
</dbReference>
<dbReference type="PANTHER" id="PTHR36766">
    <property type="entry name" value="PLANT BROAD-SPECTRUM MILDEW RESISTANCE PROTEIN RPW8"/>
    <property type="match status" value="1"/>
</dbReference>
<dbReference type="AlphaFoldDB" id="A0AAN9LBD2"/>
<keyword evidence="8" id="KW-1185">Reference proteome</keyword>
<sequence>MGELVAGAGLGVVFQGVADLVKTLVVGAWRFKSTRRDHVSLVERVKEELDEEELDNGKENIGGLDEAMEEGEAKLQKYSNVPFWKCCFLPCYQRELQESIDKIKNVLPLAKVRRDVKAIWAEVNNMQGMQFRNVLTLKPPQNSNLIVGLEISLNSLKTQLLPNSTSVLVLTGLAGSGKTTLATLLCSDQQVKDKFRDNILFFQLPKTPDLKIVVRTLFEHYGRKVSDSDFLTDGHARTRLRTLLEERGKSAPIMVVLDNVWRGSESLIEDFIVQLPDYKLVVTSRVEFPRFYNTYRLKPLVLEDSVTLFRQFALPNGGTRSYVPDEDFVQQIADRCWGSPLALVFIGTSLCRQPPEVWERMRLSLSKGHSVVTNDDLRDALQKCLDDALEDEHKSIVKKCFMDLSLFPDNQETPVAALIDMWTELFEPDDVHIHEGNINGMNNIHELYNLHLINHIVARQMSSDEGNYYNHHFLVQHDLLREISIHQLQQQPFEQRERLIFDVNENNWPQQNQKNTVAHTLSISTDQMVTPDLSNVVEVEVVEVLILNLRTYEYSLPEFMSKMRKLKVLIVTGYNGFHFSELNNFEILSSLPSLRRIRLQQVSVPSFGILHNLRKLSLYMCNVGPAFKSDNITISNKLPNLVELSIDYCKDFVELPRWLCEITSLEMLSITRCIKFSGVPGEIGNLEKLKVLRISSCADLEKIPDSIGKLLQLHFLDISGCVSLQKLPEKIGNLFNLKKLHMTGCSKCSIPVSVSELQNLRHLICDEEVATFWENFKPSLPNLRIKEITDYILFI</sequence>
<dbReference type="PANTHER" id="PTHR36766:SF21">
    <property type="entry name" value="NB-ARC DOMAIN DISEASE RESISTANCE PROTEIN"/>
    <property type="match status" value="1"/>
</dbReference>
<evidence type="ECO:0000259" key="4">
    <source>
        <dbReference type="Pfam" id="PF00931"/>
    </source>
</evidence>
<dbReference type="Gene3D" id="3.80.10.10">
    <property type="entry name" value="Ribonuclease Inhibitor"/>
    <property type="match status" value="1"/>
</dbReference>
<evidence type="ECO:0000256" key="3">
    <source>
        <dbReference type="ARBA" id="ARBA00022821"/>
    </source>
</evidence>
<evidence type="ECO:0000256" key="2">
    <source>
        <dbReference type="ARBA" id="ARBA00022737"/>
    </source>
</evidence>
<dbReference type="GO" id="GO:0006952">
    <property type="term" value="P:defense response"/>
    <property type="evidence" value="ECO:0007669"/>
    <property type="project" value="UniProtKB-KW"/>
</dbReference>
<dbReference type="Pfam" id="PF00931">
    <property type="entry name" value="NB-ARC"/>
    <property type="match status" value="1"/>
</dbReference>
<reference evidence="7 8" key="1">
    <citation type="submission" date="2024-01" db="EMBL/GenBank/DDBJ databases">
        <title>The genomes of 5 underutilized Papilionoideae crops provide insights into root nodulation and disease resistanc.</title>
        <authorList>
            <person name="Jiang F."/>
        </authorList>
    </citation>
    <scope>NUCLEOTIDE SEQUENCE [LARGE SCALE GENOMIC DNA]</scope>
    <source>
        <strain evidence="7">LVBAO_FW01</strain>
        <tissue evidence="7">Leaves</tissue>
    </source>
</reference>
<dbReference type="Gene3D" id="1.10.8.430">
    <property type="entry name" value="Helical domain of apoptotic protease-activating factors"/>
    <property type="match status" value="1"/>
</dbReference>
<dbReference type="InterPro" id="IPR002182">
    <property type="entry name" value="NB-ARC"/>
</dbReference>
<dbReference type="InterPro" id="IPR008808">
    <property type="entry name" value="Powdery_mildew-R_dom"/>
</dbReference>
<dbReference type="SUPFAM" id="SSF52540">
    <property type="entry name" value="P-loop containing nucleoside triphosphate hydrolases"/>
    <property type="match status" value="1"/>
</dbReference>
<keyword evidence="2" id="KW-0677">Repeat</keyword>
<dbReference type="InterPro" id="IPR055414">
    <property type="entry name" value="LRR_R13L4/SHOC2-like"/>
</dbReference>
<evidence type="ECO:0000259" key="5">
    <source>
        <dbReference type="Pfam" id="PF05659"/>
    </source>
</evidence>
<dbReference type="GO" id="GO:0043531">
    <property type="term" value="F:ADP binding"/>
    <property type="evidence" value="ECO:0007669"/>
    <property type="project" value="InterPro"/>
</dbReference>